<comment type="caution">
    <text evidence="1">The sequence shown here is derived from an EMBL/GenBank/DDBJ whole genome shotgun (WGS) entry which is preliminary data.</text>
</comment>
<keyword evidence="2" id="KW-1185">Reference proteome</keyword>
<protein>
    <submittedName>
        <fullName evidence="1">Uncharacterized protein</fullName>
    </submittedName>
</protein>
<dbReference type="EMBL" id="NRSG01000070">
    <property type="protein sequence ID" value="MBK1658850.1"/>
    <property type="molecule type" value="Genomic_DNA"/>
</dbReference>
<accession>A0ABS1CWZ2</accession>
<proteinExistence type="predicted"/>
<dbReference type="RefSeq" id="WP_133218667.1">
    <property type="nucleotide sequence ID" value="NZ_NRSG01000070.1"/>
</dbReference>
<sequence>MSSVTSITLVRNGQARTWGDFAAARTLTFDDIDLGGGTEAPLAFAAPDYGGFAWVQAGIAQPGAYPGLGYAASSGGQIAFVGEKNGASIAGYAGDSGAGLLVTRGERFDLLGVALSSAGADGLPVTFTGTRWDGSTVTLTVAVPKVDAPGEVPLSVGFGAEWQDLRSLGIDGPGYFGLDDLATRSADVASAFSRSLTVLSFDDIDLGGGTEAPLAFAAPDYGGFAWVQAGIAQPGAYPGLGYAASSGGQIAFVGEKNGASIPGYEGASGSGIVITRGEAFDLHGVSLSAVTEGLAVTFTGTRADGGTVTLSVAAPKVDQPGETALAVAFDAAWADLVALSVDGPGYFGLDDLAFSTGDRLVLSAAAAATLTRQVVGGDTLVTWDGGSALLQGYAAVTPGDIAFA</sequence>
<name>A0ABS1CWZ2_9PROT</name>
<dbReference type="Proteomes" id="UP000697995">
    <property type="component" value="Unassembled WGS sequence"/>
</dbReference>
<gene>
    <name evidence="1" type="ORF">CKO45_11465</name>
</gene>
<organism evidence="1 2">
    <name type="scientific">Paracraurococcus ruber</name>
    <dbReference type="NCBI Taxonomy" id="77675"/>
    <lineage>
        <taxon>Bacteria</taxon>
        <taxon>Pseudomonadati</taxon>
        <taxon>Pseudomonadota</taxon>
        <taxon>Alphaproteobacteria</taxon>
        <taxon>Acetobacterales</taxon>
        <taxon>Roseomonadaceae</taxon>
        <taxon>Paracraurococcus</taxon>
    </lineage>
</organism>
<evidence type="ECO:0000313" key="2">
    <source>
        <dbReference type="Proteomes" id="UP000697995"/>
    </source>
</evidence>
<evidence type="ECO:0000313" key="1">
    <source>
        <dbReference type="EMBL" id="MBK1658850.1"/>
    </source>
</evidence>
<reference evidence="1 2" key="1">
    <citation type="journal article" date="2020" name="Microorganisms">
        <title>Osmotic Adaptation and Compatible Solute Biosynthesis of Phototrophic Bacteria as Revealed from Genome Analyses.</title>
        <authorList>
            <person name="Imhoff J.F."/>
            <person name="Rahn T."/>
            <person name="Kunzel S."/>
            <person name="Keller A."/>
            <person name="Neulinger S.C."/>
        </authorList>
    </citation>
    <scope>NUCLEOTIDE SEQUENCE [LARGE SCALE GENOMIC DNA]</scope>
    <source>
        <strain evidence="1 2">DSM 15382</strain>
    </source>
</reference>